<dbReference type="GO" id="GO:0005730">
    <property type="term" value="C:nucleolus"/>
    <property type="evidence" value="ECO:0007669"/>
    <property type="project" value="InterPro"/>
</dbReference>
<dbReference type="InterPro" id="IPR007150">
    <property type="entry name" value="HUS1/Mec3"/>
</dbReference>
<evidence type="ECO:0000256" key="4">
    <source>
        <dbReference type="PIRNR" id="PIRNR011312"/>
    </source>
</evidence>
<comment type="subcellular location">
    <subcellularLocation>
        <location evidence="1">Nucleus</location>
    </subcellularLocation>
</comment>
<comment type="similarity">
    <text evidence="2 4">Belongs to the HUS1 family.</text>
</comment>
<dbReference type="GO" id="GO:0030896">
    <property type="term" value="C:checkpoint clamp complex"/>
    <property type="evidence" value="ECO:0007669"/>
    <property type="project" value="InterPro"/>
</dbReference>
<protein>
    <recommendedName>
        <fullName evidence="4">Checkpoint protein</fullName>
    </recommendedName>
</protein>
<keyword evidence="6" id="KW-1185">Reference proteome</keyword>
<dbReference type="Gene3D" id="3.70.10.10">
    <property type="match status" value="1"/>
</dbReference>
<keyword evidence="3" id="KW-0539">Nucleus</keyword>
<dbReference type="AlphaFoldDB" id="A0A1I8NRB8"/>
<dbReference type="GO" id="GO:0000723">
    <property type="term" value="P:telomere maintenance"/>
    <property type="evidence" value="ECO:0007669"/>
    <property type="project" value="TreeGrafter"/>
</dbReference>
<dbReference type="PANTHER" id="PTHR12900">
    <property type="entry name" value="MITOTIC AND DNA DAMAGE CHECKPOINT PROTEIN HUS1"/>
    <property type="match status" value="1"/>
</dbReference>
<dbReference type="OrthoDB" id="10063861at2759"/>
<dbReference type="EnsemblMetazoa" id="SCAU001350-RF">
    <property type="protein sequence ID" value="SCAU001350-PF"/>
    <property type="gene ID" value="SCAU001350"/>
</dbReference>
<organism evidence="5 6">
    <name type="scientific">Stomoxys calcitrans</name>
    <name type="common">Stable fly</name>
    <name type="synonym">Conops calcitrans</name>
    <dbReference type="NCBI Taxonomy" id="35570"/>
    <lineage>
        <taxon>Eukaryota</taxon>
        <taxon>Metazoa</taxon>
        <taxon>Ecdysozoa</taxon>
        <taxon>Arthropoda</taxon>
        <taxon>Hexapoda</taxon>
        <taxon>Insecta</taxon>
        <taxon>Pterygota</taxon>
        <taxon>Neoptera</taxon>
        <taxon>Endopterygota</taxon>
        <taxon>Diptera</taxon>
        <taxon>Brachycera</taxon>
        <taxon>Muscomorpha</taxon>
        <taxon>Muscoidea</taxon>
        <taxon>Muscidae</taxon>
        <taxon>Stomoxys</taxon>
    </lineage>
</organism>
<dbReference type="GO" id="GO:0000724">
    <property type="term" value="P:double-strand break repair via homologous recombination"/>
    <property type="evidence" value="ECO:0007669"/>
    <property type="project" value="TreeGrafter"/>
</dbReference>
<evidence type="ECO:0000256" key="3">
    <source>
        <dbReference type="ARBA" id="ARBA00023242"/>
    </source>
</evidence>
<dbReference type="GO" id="GO:0033314">
    <property type="term" value="P:mitotic DNA replication checkpoint signaling"/>
    <property type="evidence" value="ECO:0007669"/>
    <property type="project" value="TreeGrafter"/>
</dbReference>
<dbReference type="Proteomes" id="UP000095300">
    <property type="component" value="Unassembled WGS sequence"/>
</dbReference>
<proteinExistence type="inferred from homology"/>
<name>A0A1I8NRB8_STOCA</name>
<dbReference type="STRING" id="35570.A0A1I8NRB8"/>
<dbReference type="PANTHER" id="PTHR12900:SF0">
    <property type="entry name" value="CHECKPOINT PROTEIN"/>
    <property type="match status" value="1"/>
</dbReference>
<dbReference type="GO" id="GO:0044778">
    <property type="term" value="P:meiotic DNA integrity checkpoint signaling"/>
    <property type="evidence" value="ECO:0007669"/>
    <property type="project" value="TreeGrafter"/>
</dbReference>
<sequence length="340" mass="38630">MPSSVFNMKVPGLLKAYTQIHRNLKEKNAKNILLVCVPISHAKRHRTQTLYTTKGVIMKFRAVMEDAEYMREFLNIIVTLSKLTKECVINIEKDKVHFIANEESGTTAPLVWVDIDAKLYFPEYHLELPDKHHSQIMLSVSPANLSRAFSSLRSNARHCKLKLLNLQFPCLRVEVDVLTQNSNQIRNTSHDVPVTVIPRSDWDFYELPQKPNCKLVLNVPSNRLMRGLIDKIKNLSPTVIFYATSGGEMNLVAETELATITTRYKNLDIKELNPSEDERHKQQIEASCSVDCKKTSIFFSALQVPTGELACGIDDDRLIHLEVNIRHGIAIHSILPAVCM</sequence>
<evidence type="ECO:0000256" key="1">
    <source>
        <dbReference type="ARBA" id="ARBA00004123"/>
    </source>
</evidence>
<dbReference type="VEuPathDB" id="VectorBase:SCAU001350"/>
<evidence type="ECO:0000313" key="6">
    <source>
        <dbReference type="Proteomes" id="UP000095300"/>
    </source>
</evidence>
<accession>A0A1I8NRB8</accession>
<dbReference type="Pfam" id="PF04005">
    <property type="entry name" value="Hus1"/>
    <property type="match status" value="1"/>
</dbReference>
<dbReference type="PIRSF" id="PIRSF011312">
    <property type="entry name" value="Cell_cycle_HUS1"/>
    <property type="match status" value="1"/>
</dbReference>
<dbReference type="GO" id="GO:0031573">
    <property type="term" value="P:mitotic intra-S DNA damage checkpoint signaling"/>
    <property type="evidence" value="ECO:0007669"/>
    <property type="project" value="TreeGrafter"/>
</dbReference>
<evidence type="ECO:0000256" key="2">
    <source>
        <dbReference type="ARBA" id="ARBA00005563"/>
    </source>
</evidence>
<evidence type="ECO:0000313" key="5">
    <source>
        <dbReference type="EnsemblMetazoa" id="SCAU001350-PF"/>
    </source>
</evidence>
<reference evidence="5" key="1">
    <citation type="submission" date="2020-05" db="UniProtKB">
        <authorList>
            <consortium name="EnsemblMetazoa"/>
        </authorList>
    </citation>
    <scope>IDENTIFICATION</scope>
    <source>
        <strain evidence="5">USDA</strain>
    </source>
</reference>
<dbReference type="InterPro" id="IPR016580">
    <property type="entry name" value="HUS1"/>
</dbReference>
<dbReference type="GO" id="GO:0006289">
    <property type="term" value="P:nucleotide-excision repair"/>
    <property type="evidence" value="ECO:0007669"/>
    <property type="project" value="TreeGrafter"/>
</dbReference>
<dbReference type="KEGG" id="scac:106090268"/>
<gene>
    <name evidence="5" type="primary">106090268</name>
</gene>
<dbReference type="GO" id="GO:0035861">
    <property type="term" value="C:site of double-strand break"/>
    <property type="evidence" value="ECO:0007669"/>
    <property type="project" value="TreeGrafter"/>
</dbReference>